<dbReference type="EMBL" id="CP081150">
    <property type="protein sequence ID" value="QZA79155.1"/>
    <property type="molecule type" value="Genomic_DNA"/>
</dbReference>
<evidence type="ECO:0000259" key="1">
    <source>
        <dbReference type="Pfam" id="PF16823"/>
    </source>
</evidence>
<evidence type="ECO:0000313" key="3">
    <source>
        <dbReference type="Proteomes" id="UP000825679"/>
    </source>
</evidence>
<sequence>MSIPKIDGPSLFRDAIPLAWLIDTAPANDWEMSRYLQVLADFEQAHDFIEDAHHQQNAKSDLMLLWLARSLNTQLPSQTAAALGLEFVIWTAPHALPVAETGVVAFCLSDQFPFLLKISAKVISCAEIEGGFEIKAAWLAMSASLQDSYEKTIFRYHRRHIHQLRERKE</sequence>
<protein>
    <submittedName>
        <fullName evidence="2">PilZ domain-containing protein</fullName>
    </submittedName>
</protein>
<dbReference type="Proteomes" id="UP000825679">
    <property type="component" value="Chromosome"/>
</dbReference>
<organism evidence="2 3">
    <name type="scientific">Deefgea tanakiae</name>
    <dbReference type="NCBI Taxonomy" id="2865840"/>
    <lineage>
        <taxon>Bacteria</taxon>
        <taxon>Pseudomonadati</taxon>
        <taxon>Pseudomonadota</taxon>
        <taxon>Betaproteobacteria</taxon>
        <taxon>Neisseriales</taxon>
        <taxon>Chitinibacteraceae</taxon>
        <taxon>Deefgea</taxon>
    </lineage>
</organism>
<accession>A0ABX8ZDE0</accession>
<dbReference type="RefSeq" id="WP_221007674.1">
    <property type="nucleotide sequence ID" value="NZ_CP081150.1"/>
</dbReference>
<dbReference type="InterPro" id="IPR031800">
    <property type="entry name" value="PilZ_atypical"/>
</dbReference>
<feature type="domain" description="Cyclic di-GMP receptor atypical PilZ" evidence="1">
    <location>
        <begin position="54"/>
        <end position="165"/>
    </location>
</feature>
<name>A0ABX8ZDE0_9NEIS</name>
<evidence type="ECO:0000313" key="2">
    <source>
        <dbReference type="EMBL" id="QZA79155.1"/>
    </source>
</evidence>
<proteinExistence type="predicted"/>
<reference evidence="2 3" key="1">
    <citation type="submission" date="2021-08" db="EMBL/GenBank/DDBJ databases">
        <title>complete genome sequencing of Deefgea sp. D25.</title>
        <authorList>
            <person name="Bae J.-W."/>
            <person name="Gim D.-H."/>
        </authorList>
    </citation>
    <scope>NUCLEOTIDE SEQUENCE [LARGE SCALE GENOMIC DNA]</scope>
    <source>
        <strain evidence="2 3">D25</strain>
    </source>
</reference>
<gene>
    <name evidence="2" type="ORF">K4H28_07095</name>
</gene>
<dbReference type="Pfam" id="PF16823">
    <property type="entry name" value="tPilZ"/>
    <property type="match status" value="1"/>
</dbReference>
<keyword evidence="3" id="KW-1185">Reference proteome</keyword>